<sequence length="840" mass="94700">MKQPVRFKLPRPKTFAMQLLLLILMASIIPLLGIGVMVWHTTRLQFNAFSVNETQMLESNFTHVYSTYLEEQVNSIDLEMQKVEIVVQLARSLAEHVFSASGSITPLTMVYDRSKNVYREAENDNQGSVVIPGADKPDLGQLEDLARSKALFPIFKQEVDRNRNIAVMYYIHPKSGSYDYPLYSALNAVQQNPRPLTSYSFYTDALSIGVHDNRVAWTEPYYDMTTPLGWMFTATAPVFDNEDRLRGIVAADVTIDKFVQNMMDTRFKSKKAYAFLLDRKGGLIAVQSQGRNEIGVVLQDGFQPPARNGRTVTVGGVDKLLFGKTIPSTGWLLGYVIPRDELLQPVTASSEKLMAATSSDLLQQISLLSVVAILISVVISIFLWSRISLPLKKLSHAFADIGKGNFAELQNDGAQEFTSLLQAFNRMSAKIKELIEEQTLLNGELERKVEHRTVQLKEINEELQLRVNELLRMEKWRNNLYMNISHDIKTPLTLVNGYIDAILDGTIAASHATDYLRRVQDRILAINRLVKNLNDLGQLETGQIQPKLRPINADEFFVRYLHEWQSSLGLENRRLMVTICDRLGPLYADPDMLMRVIDNLLDNARKYSPEGSEIRTDVRRVANDVVFSVANSGIGIPTTSLPYVFDSFYRVDKSRNSKISGSGLGLSIAREIVTLHRGKIWIDPSPHGGSMFSVSIPVSHEIKNYKRQRVNEKKKLPIPLQKRSIGSFFSLSATLLLLLDVNTVIRALQRKLGAANIDVMLLAFQALLGALLGKHSTVKIDICRQLRAFGQDNDLILAHFNETAANGDDVFLAALLDTDRSDLQRRNERDMVWQYAKLPL</sequence>
<accession>A0A0D5NGN2</accession>
<evidence type="ECO:0000256" key="9">
    <source>
        <dbReference type="ARBA" id="ARBA00022840"/>
    </source>
</evidence>
<dbReference type="AlphaFoldDB" id="A0A0D5NGN2"/>
<reference evidence="17" key="2">
    <citation type="submission" date="2015-03" db="EMBL/GenBank/DDBJ databases">
        <title>Genome sequence of Paenibacillus beijingensis strain DSM 24997T.</title>
        <authorList>
            <person name="Kwak Y."/>
            <person name="Shin J.-H."/>
        </authorList>
    </citation>
    <scope>NUCLEOTIDE SEQUENCE [LARGE SCALE GENOMIC DNA]</scope>
    <source>
        <strain evidence="17">DSM 24997</strain>
    </source>
</reference>
<keyword evidence="10" id="KW-0902">Two-component regulatory system</keyword>
<dbReference type="Pfam" id="PF02518">
    <property type="entry name" value="HATPase_c"/>
    <property type="match status" value="1"/>
</dbReference>
<dbReference type="Pfam" id="PF22673">
    <property type="entry name" value="MCP-like_PDC_1"/>
    <property type="match status" value="1"/>
</dbReference>
<dbReference type="PROSITE" id="PS50109">
    <property type="entry name" value="HIS_KIN"/>
    <property type="match status" value="1"/>
</dbReference>
<proteinExistence type="predicted"/>
<comment type="subcellular location">
    <subcellularLocation>
        <location evidence="2">Cell membrane</location>
        <topology evidence="2">Multi-pass membrane protein</topology>
    </subcellularLocation>
</comment>
<feature type="coiled-coil region" evidence="12">
    <location>
        <begin position="442"/>
        <end position="473"/>
    </location>
</feature>
<dbReference type="PROSITE" id="PS50885">
    <property type="entry name" value="HAMP"/>
    <property type="match status" value="1"/>
</dbReference>
<evidence type="ECO:0000256" key="3">
    <source>
        <dbReference type="ARBA" id="ARBA00012438"/>
    </source>
</evidence>
<evidence type="ECO:0000259" key="15">
    <source>
        <dbReference type="PROSITE" id="PS50885"/>
    </source>
</evidence>
<evidence type="ECO:0000256" key="5">
    <source>
        <dbReference type="ARBA" id="ARBA00022553"/>
    </source>
</evidence>
<dbReference type="GO" id="GO:0000155">
    <property type="term" value="F:phosphorelay sensor kinase activity"/>
    <property type="evidence" value="ECO:0007669"/>
    <property type="project" value="InterPro"/>
</dbReference>
<dbReference type="EC" id="2.7.13.3" evidence="3"/>
<keyword evidence="7" id="KW-0547">Nucleotide-binding</keyword>
<dbReference type="GO" id="GO:0004721">
    <property type="term" value="F:phosphoprotein phosphatase activity"/>
    <property type="evidence" value="ECO:0007669"/>
    <property type="project" value="TreeGrafter"/>
</dbReference>
<keyword evidence="13" id="KW-0812">Transmembrane</keyword>
<comment type="catalytic activity">
    <reaction evidence="1">
        <text>ATP + protein L-histidine = ADP + protein N-phospho-L-histidine.</text>
        <dbReference type="EC" id="2.7.13.3"/>
    </reaction>
</comment>
<dbReference type="SMART" id="SM00387">
    <property type="entry name" value="HATPase_c"/>
    <property type="match status" value="1"/>
</dbReference>
<evidence type="ECO:0000256" key="6">
    <source>
        <dbReference type="ARBA" id="ARBA00022679"/>
    </source>
</evidence>
<dbReference type="CDD" id="cd00075">
    <property type="entry name" value="HATPase"/>
    <property type="match status" value="1"/>
</dbReference>
<organism evidence="16 17">
    <name type="scientific">Paenibacillus beijingensis</name>
    <dbReference type="NCBI Taxonomy" id="1126833"/>
    <lineage>
        <taxon>Bacteria</taxon>
        <taxon>Bacillati</taxon>
        <taxon>Bacillota</taxon>
        <taxon>Bacilli</taxon>
        <taxon>Bacillales</taxon>
        <taxon>Paenibacillaceae</taxon>
        <taxon>Paenibacillus</taxon>
    </lineage>
</organism>
<dbReference type="Gene3D" id="1.10.287.130">
    <property type="match status" value="1"/>
</dbReference>
<dbReference type="GO" id="GO:0005524">
    <property type="term" value="F:ATP binding"/>
    <property type="evidence" value="ECO:0007669"/>
    <property type="project" value="UniProtKB-KW"/>
</dbReference>
<dbReference type="CDD" id="cd06225">
    <property type="entry name" value="HAMP"/>
    <property type="match status" value="1"/>
</dbReference>
<dbReference type="SMART" id="SM00304">
    <property type="entry name" value="HAMP"/>
    <property type="match status" value="1"/>
</dbReference>
<evidence type="ECO:0000256" key="8">
    <source>
        <dbReference type="ARBA" id="ARBA00022777"/>
    </source>
</evidence>
<dbReference type="KEGG" id="pbj:VN24_08230"/>
<evidence type="ECO:0000256" key="13">
    <source>
        <dbReference type="SAM" id="Phobius"/>
    </source>
</evidence>
<dbReference type="Gene3D" id="6.10.340.10">
    <property type="match status" value="1"/>
</dbReference>
<evidence type="ECO:0000256" key="11">
    <source>
        <dbReference type="ARBA" id="ARBA00023136"/>
    </source>
</evidence>
<dbReference type="InterPro" id="IPR003660">
    <property type="entry name" value="HAMP_dom"/>
</dbReference>
<dbReference type="SUPFAM" id="SSF47384">
    <property type="entry name" value="Homodimeric domain of signal transducing histidine kinase"/>
    <property type="match status" value="1"/>
</dbReference>
<dbReference type="PRINTS" id="PR00344">
    <property type="entry name" value="BCTRLSENSOR"/>
</dbReference>
<evidence type="ECO:0000256" key="2">
    <source>
        <dbReference type="ARBA" id="ARBA00004651"/>
    </source>
</evidence>
<evidence type="ECO:0000256" key="1">
    <source>
        <dbReference type="ARBA" id="ARBA00000085"/>
    </source>
</evidence>
<evidence type="ECO:0000313" key="16">
    <source>
        <dbReference type="EMBL" id="AJY74559.1"/>
    </source>
</evidence>
<evidence type="ECO:0000256" key="12">
    <source>
        <dbReference type="SAM" id="Coils"/>
    </source>
</evidence>
<dbReference type="HOGENOM" id="CLU_023032_0_0_9"/>
<keyword evidence="4" id="KW-1003">Cell membrane</keyword>
<dbReference type="Pfam" id="PF00512">
    <property type="entry name" value="HisKA"/>
    <property type="match status" value="1"/>
</dbReference>
<evidence type="ECO:0000256" key="10">
    <source>
        <dbReference type="ARBA" id="ARBA00023012"/>
    </source>
</evidence>
<evidence type="ECO:0000313" key="17">
    <source>
        <dbReference type="Proteomes" id="UP000032633"/>
    </source>
</evidence>
<keyword evidence="17" id="KW-1185">Reference proteome</keyword>
<dbReference type="InterPro" id="IPR036097">
    <property type="entry name" value="HisK_dim/P_sf"/>
</dbReference>
<feature type="transmembrane region" description="Helical" evidence="13">
    <location>
        <begin position="365"/>
        <end position="384"/>
    </location>
</feature>
<dbReference type="InterPro" id="IPR003594">
    <property type="entry name" value="HATPase_dom"/>
</dbReference>
<dbReference type="InterPro" id="IPR036890">
    <property type="entry name" value="HATPase_C_sf"/>
</dbReference>
<keyword evidence="8" id="KW-0418">Kinase</keyword>
<dbReference type="PANTHER" id="PTHR45453:SF1">
    <property type="entry name" value="PHOSPHATE REGULON SENSOR PROTEIN PHOR"/>
    <property type="match status" value="1"/>
</dbReference>
<protein>
    <recommendedName>
        <fullName evidence="3">histidine kinase</fullName>
        <ecNumber evidence="3">2.7.13.3</ecNumber>
    </recommendedName>
</protein>
<dbReference type="SUPFAM" id="SSF55874">
    <property type="entry name" value="ATPase domain of HSP90 chaperone/DNA topoisomerase II/histidine kinase"/>
    <property type="match status" value="1"/>
</dbReference>
<dbReference type="SMART" id="SM00388">
    <property type="entry name" value="HisKA"/>
    <property type="match status" value="1"/>
</dbReference>
<dbReference type="OrthoDB" id="2485714at2"/>
<dbReference type="STRING" id="1126833.VN24_08230"/>
<evidence type="ECO:0000256" key="7">
    <source>
        <dbReference type="ARBA" id="ARBA00022741"/>
    </source>
</evidence>
<dbReference type="InterPro" id="IPR004358">
    <property type="entry name" value="Sig_transdc_His_kin-like_C"/>
</dbReference>
<keyword evidence="5" id="KW-0597">Phosphoprotein</keyword>
<keyword evidence="11 13" id="KW-0472">Membrane</keyword>
<name>A0A0D5NGN2_9BACL</name>
<keyword evidence="6" id="KW-0808">Transferase</keyword>
<feature type="transmembrane region" description="Helical" evidence="13">
    <location>
        <begin position="20"/>
        <end position="40"/>
    </location>
</feature>
<dbReference type="GO" id="GO:0016036">
    <property type="term" value="P:cellular response to phosphate starvation"/>
    <property type="evidence" value="ECO:0007669"/>
    <property type="project" value="TreeGrafter"/>
</dbReference>
<dbReference type="GO" id="GO:0005886">
    <property type="term" value="C:plasma membrane"/>
    <property type="evidence" value="ECO:0007669"/>
    <property type="project" value="UniProtKB-SubCell"/>
</dbReference>
<dbReference type="Gene3D" id="3.30.450.20">
    <property type="entry name" value="PAS domain"/>
    <property type="match status" value="1"/>
</dbReference>
<keyword evidence="9" id="KW-0067">ATP-binding</keyword>
<dbReference type="FunFam" id="3.30.565.10:FF:000006">
    <property type="entry name" value="Sensor histidine kinase WalK"/>
    <property type="match status" value="1"/>
</dbReference>
<feature type="domain" description="Histidine kinase" evidence="14">
    <location>
        <begin position="483"/>
        <end position="700"/>
    </location>
</feature>
<dbReference type="PATRIC" id="fig|1126833.4.peg.1817"/>
<feature type="domain" description="HAMP" evidence="15">
    <location>
        <begin position="385"/>
        <end position="436"/>
    </location>
</feature>
<gene>
    <name evidence="16" type="ORF">VN24_08230</name>
</gene>
<dbReference type="InterPro" id="IPR050351">
    <property type="entry name" value="BphY/WalK/GraS-like"/>
</dbReference>
<dbReference type="CDD" id="cd00082">
    <property type="entry name" value="HisKA"/>
    <property type="match status" value="1"/>
</dbReference>
<dbReference type="InterPro" id="IPR003661">
    <property type="entry name" value="HisK_dim/P_dom"/>
</dbReference>
<dbReference type="Gene3D" id="3.30.565.10">
    <property type="entry name" value="Histidine kinase-like ATPase, C-terminal domain"/>
    <property type="match status" value="1"/>
</dbReference>
<dbReference type="Proteomes" id="UP000032633">
    <property type="component" value="Chromosome"/>
</dbReference>
<dbReference type="Pfam" id="PF00672">
    <property type="entry name" value="HAMP"/>
    <property type="match status" value="1"/>
</dbReference>
<dbReference type="EMBL" id="CP011058">
    <property type="protein sequence ID" value="AJY74559.1"/>
    <property type="molecule type" value="Genomic_DNA"/>
</dbReference>
<dbReference type="InterPro" id="IPR005467">
    <property type="entry name" value="His_kinase_dom"/>
</dbReference>
<dbReference type="PANTHER" id="PTHR45453">
    <property type="entry name" value="PHOSPHATE REGULON SENSOR PROTEIN PHOR"/>
    <property type="match status" value="1"/>
</dbReference>
<keyword evidence="13" id="KW-1133">Transmembrane helix</keyword>
<evidence type="ECO:0000259" key="14">
    <source>
        <dbReference type="PROSITE" id="PS50109"/>
    </source>
</evidence>
<reference evidence="16 17" key="1">
    <citation type="journal article" date="2015" name="J. Biotechnol.">
        <title>Complete genome sequence of Paenibacillus beijingensis 7188(T) (=DSM 24997(T)), a novel rhizobacterium from jujube garden soil.</title>
        <authorList>
            <person name="Kwak Y."/>
            <person name="Shin J.H."/>
        </authorList>
    </citation>
    <scope>NUCLEOTIDE SEQUENCE [LARGE SCALE GENOMIC DNA]</scope>
    <source>
        <strain evidence="16 17">DSM 24997</strain>
    </source>
</reference>
<evidence type="ECO:0000256" key="4">
    <source>
        <dbReference type="ARBA" id="ARBA00022475"/>
    </source>
</evidence>
<keyword evidence="12" id="KW-0175">Coiled coil</keyword>